<dbReference type="AlphaFoldDB" id="A0A497JKT4"/>
<dbReference type="EMBL" id="QMWP01000040">
    <property type="protein sequence ID" value="RLG70678.1"/>
    <property type="molecule type" value="Genomic_DNA"/>
</dbReference>
<name>A0A497JKT4_9ARCH</name>
<comment type="caution">
    <text evidence="2">The sequence shown here is derived from an EMBL/GenBank/DDBJ whole genome shotgun (WGS) entry which is preliminary data.</text>
</comment>
<sequence>MNRKLSLILLGISFFISWFFVVLYAYPWIDSQEWLPPPLAFLVTIGMYGFMGFIFSFGLVKFDTDLTMNSIYMGIVEALGLLTLDGLEPPLVVNLDGTLNTSVLGWRAALLATLYYFEELLNIPMEYRFYGVIVGLILVWSLVVILASRSVAREWIEALAY</sequence>
<gene>
    <name evidence="2" type="ORF">DRO04_01385</name>
</gene>
<evidence type="ECO:0000313" key="3">
    <source>
        <dbReference type="Proteomes" id="UP000278031"/>
    </source>
</evidence>
<organism evidence="2 3">
    <name type="scientific">Candidatus Iainarchaeum sp</name>
    <dbReference type="NCBI Taxonomy" id="3101447"/>
    <lineage>
        <taxon>Archaea</taxon>
        <taxon>Candidatus Iainarchaeota</taxon>
        <taxon>Candidatus Iainarchaeia</taxon>
        <taxon>Candidatus Iainarchaeales</taxon>
        <taxon>Candidatus Iainarchaeaceae</taxon>
        <taxon>Candidatus Iainarchaeum</taxon>
    </lineage>
</organism>
<dbReference type="Proteomes" id="UP000278031">
    <property type="component" value="Unassembled WGS sequence"/>
</dbReference>
<feature type="transmembrane region" description="Helical" evidence="1">
    <location>
        <begin position="7"/>
        <end position="27"/>
    </location>
</feature>
<feature type="transmembrane region" description="Helical" evidence="1">
    <location>
        <begin position="39"/>
        <end position="59"/>
    </location>
</feature>
<evidence type="ECO:0000256" key="1">
    <source>
        <dbReference type="SAM" id="Phobius"/>
    </source>
</evidence>
<evidence type="ECO:0000313" key="2">
    <source>
        <dbReference type="EMBL" id="RLG70678.1"/>
    </source>
</evidence>
<keyword evidence="1" id="KW-0812">Transmembrane</keyword>
<proteinExistence type="predicted"/>
<keyword evidence="1" id="KW-1133">Transmembrane helix</keyword>
<accession>A0A497JKT4</accession>
<protein>
    <submittedName>
        <fullName evidence="2">Uncharacterized protein</fullName>
    </submittedName>
</protein>
<reference evidence="2 3" key="1">
    <citation type="submission" date="2018-06" db="EMBL/GenBank/DDBJ databases">
        <title>Extensive metabolic versatility and redundancy in microbially diverse, dynamic hydrothermal sediments.</title>
        <authorList>
            <person name="Dombrowski N."/>
            <person name="Teske A."/>
            <person name="Baker B.J."/>
        </authorList>
    </citation>
    <scope>NUCLEOTIDE SEQUENCE [LARGE SCALE GENOMIC DNA]</scope>
    <source>
        <strain evidence="2">B51_G17</strain>
    </source>
</reference>
<feature type="transmembrane region" description="Helical" evidence="1">
    <location>
        <begin position="129"/>
        <end position="147"/>
    </location>
</feature>
<keyword evidence="1" id="KW-0472">Membrane</keyword>